<organism evidence="2 3">
    <name type="scientific">Lachnellula willkommii</name>
    <dbReference type="NCBI Taxonomy" id="215461"/>
    <lineage>
        <taxon>Eukaryota</taxon>
        <taxon>Fungi</taxon>
        <taxon>Dikarya</taxon>
        <taxon>Ascomycota</taxon>
        <taxon>Pezizomycotina</taxon>
        <taxon>Leotiomycetes</taxon>
        <taxon>Helotiales</taxon>
        <taxon>Lachnaceae</taxon>
        <taxon>Lachnellula</taxon>
    </lineage>
</organism>
<dbReference type="Proteomes" id="UP000315522">
    <property type="component" value="Unassembled WGS sequence"/>
</dbReference>
<dbReference type="AlphaFoldDB" id="A0A559MDS5"/>
<evidence type="ECO:0000313" key="2">
    <source>
        <dbReference type="EMBL" id="TVY91083.1"/>
    </source>
</evidence>
<dbReference type="EMBL" id="QGML01000654">
    <property type="protein sequence ID" value="TVY91083.1"/>
    <property type="molecule type" value="Genomic_DNA"/>
</dbReference>
<keyword evidence="3" id="KW-1185">Reference proteome</keyword>
<reference evidence="2 3" key="1">
    <citation type="submission" date="2018-05" db="EMBL/GenBank/DDBJ databases">
        <title>Genome sequencing and assembly of the regulated plant pathogen Lachnellula willkommii and related sister species for the development of diagnostic species identification markers.</title>
        <authorList>
            <person name="Giroux E."/>
            <person name="Bilodeau G."/>
        </authorList>
    </citation>
    <scope>NUCLEOTIDE SEQUENCE [LARGE SCALE GENOMIC DNA]</scope>
    <source>
        <strain evidence="2 3">CBS 172.35</strain>
    </source>
</reference>
<accession>A0A559MDS5</accession>
<evidence type="ECO:0008006" key="4">
    <source>
        <dbReference type="Google" id="ProtNLM"/>
    </source>
</evidence>
<evidence type="ECO:0000256" key="1">
    <source>
        <dbReference type="SAM" id="MobiDB-lite"/>
    </source>
</evidence>
<feature type="region of interest" description="Disordered" evidence="1">
    <location>
        <begin position="113"/>
        <end position="213"/>
    </location>
</feature>
<evidence type="ECO:0000313" key="3">
    <source>
        <dbReference type="Proteomes" id="UP000315522"/>
    </source>
</evidence>
<name>A0A559MDS5_9HELO</name>
<comment type="caution">
    <text evidence="2">The sequence shown here is derived from an EMBL/GenBank/DDBJ whole genome shotgun (WGS) entry which is preliminary data.</text>
</comment>
<sequence>MRKTNESAENVFIVSLQAHLFGFTEVRAQDVARTEMNGQLWDRIPLPNTVTASFNTCNLTRRYELEIRVGLGYGVVGDIQPQIVTLPLRFQVEIYSGVKPPTALLDAMASRPPVPVRPSTTQPPLMSVPAADPLYPPQLGTPGAAVAEAPPSYEDAIADDIAPADGPRREYSGVTDVNAPPMDEKGAAPKYSESPNNPPGGPSGGSGGHGAVV</sequence>
<protein>
    <recommendedName>
        <fullName evidence="4">Arrestin-like N-terminal domain-containing protein</fullName>
    </recommendedName>
</protein>
<dbReference type="CDD" id="cd22952">
    <property type="entry name" value="ART10-like"/>
    <property type="match status" value="1"/>
</dbReference>
<gene>
    <name evidence="2" type="ORF">LAWI1_G002773</name>
</gene>
<proteinExistence type="predicted"/>
<feature type="compositionally biased region" description="Gly residues" evidence="1">
    <location>
        <begin position="202"/>
        <end position="213"/>
    </location>
</feature>